<reference evidence="8" key="1">
    <citation type="submission" date="2021-02" db="EMBL/GenBank/DDBJ databases">
        <title>Infant gut strain persistence is associated with maternal origin, phylogeny, and functional potential including surface adhesion and iron acquisition.</title>
        <authorList>
            <person name="Lou Y.C."/>
        </authorList>
    </citation>
    <scope>NUCLEOTIDE SEQUENCE</scope>
    <source>
        <strain evidence="8">L3_106_000M1_dasL3_106_000M1_concoct_15</strain>
    </source>
</reference>
<evidence type="ECO:0000313" key="8">
    <source>
        <dbReference type="EMBL" id="MBS5519427.1"/>
    </source>
</evidence>
<feature type="transmembrane region" description="Helical" evidence="7">
    <location>
        <begin position="124"/>
        <end position="145"/>
    </location>
</feature>
<evidence type="ECO:0000256" key="1">
    <source>
        <dbReference type="ARBA" id="ARBA00004141"/>
    </source>
</evidence>
<dbReference type="GO" id="GO:0055085">
    <property type="term" value="P:transmembrane transport"/>
    <property type="evidence" value="ECO:0007669"/>
    <property type="project" value="InterPro"/>
</dbReference>
<feature type="transmembrane region" description="Helical" evidence="7">
    <location>
        <begin position="220"/>
        <end position="241"/>
    </location>
</feature>
<feature type="transmembrane region" description="Helical" evidence="7">
    <location>
        <begin position="6"/>
        <end position="25"/>
    </location>
</feature>
<keyword evidence="6 7" id="KW-0472">Membrane</keyword>
<evidence type="ECO:0000256" key="6">
    <source>
        <dbReference type="ARBA" id="ARBA00023136"/>
    </source>
</evidence>
<name>A0A943I413_9FIRM</name>
<evidence type="ECO:0000313" key="9">
    <source>
        <dbReference type="Proteomes" id="UP000754226"/>
    </source>
</evidence>
<evidence type="ECO:0000256" key="7">
    <source>
        <dbReference type="SAM" id="Phobius"/>
    </source>
</evidence>
<dbReference type="AlphaFoldDB" id="A0A943I413"/>
<feature type="transmembrane region" description="Helical" evidence="7">
    <location>
        <begin position="100"/>
        <end position="118"/>
    </location>
</feature>
<comment type="caution">
    <text evidence="8">The sequence shown here is derived from an EMBL/GenBank/DDBJ whole genome shotgun (WGS) entry which is preliminary data.</text>
</comment>
<evidence type="ECO:0000256" key="4">
    <source>
        <dbReference type="ARBA" id="ARBA00022692"/>
    </source>
</evidence>
<organism evidence="8 9">
    <name type="scientific">Acidaminococcus intestini</name>
    <dbReference type="NCBI Taxonomy" id="187327"/>
    <lineage>
        <taxon>Bacteria</taxon>
        <taxon>Bacillati</taxon>
        <taxon>Bacillota</taxon>
        <taxon>Negativicutes</taxon>
        <taxon>Acidaminococcales</taxon>
        <taxon>Acidaminococcaceae</taxon>
        <taxon>Acidaminococcus</taxon>
    </lineage>
</organism>
<keyword evidence="2" id="KW-0813">Transport</keyword>
<feature type="transmembrane region" description="Helical" evidence="7">
    <location>
        <begin position="189"/>
        <end position="208"/>
    </location>
</feature>
<dbReference type="PANTHER" id="PTHR36838">
    <property type="entry name" value="AUXIN EFFLUX CARRIER FAMILY PROTEIN"/>
    <property type="match status" value="1"/>
</dbReference>
<evidence type="ECO:0000256" key="5">
    <source>
        <dbReference type="ARBA" id="ARBA00022989"/>
    </source>
</evidence>
<evidence type="ECO:0000256" key="2">
    <source>
        <dbReference type="ARBA" id="ARBA00022448"/>
    </source>
</evidence>
<accession>A0A943I413</accession>
<dbReference type="InterPro" id="IPR004776">
    <property type="entry name" value="Mem_transp_PIN-like"/>
</dbReference>
<dbReference type="Proteomes" id="UP000754226">
    <property type="component" value="Unassembled WGS sequence"/>
</dbReference>
<feature type="transmembrane region" description="Helical" evidence="7">
    <location>
        <begin position="289"/>
        <end position="310"/>
    </location>
</feature>
<feature type="transmembrane region" description="Helical" evidence="7">
    <location>
        <begin position="157"/>
        <end position="183"/>
    </location>
</feature>
<comment type="subcellular location">
    <subcellularLocation>
        <location evidence="1">Membrane</location>
        <topology evidence="1">Multi-pass membrane protein</topology>
    </subcellularLocation>
</comment>
<keyword evidence="3" id="KW-1003">Cell membrane</keyword>
<proteinExistence type="predicted"/>
<dbReference type="EMBL" id="JAGZCZ010000004">
    <property type="protein sequence ID" value="MBS5519427.1"/>
    <property type="molecule type" value="Genomic_DNA"/>
</dbReference>
<evidence type="ECO:0000256" key="3">
    <source>
        <dbReference type="ARBA" id="ARBA00022475"/>
    </source>
</evidence>
<feature type="transmembrane region" description="Helical" evidence="7">
    <location>
        <begin position="253"/>
        <end position="277"/>
    </location>
</feature>
<dbReference type="Pfam" id="PF03547">
    <property type="entry name" value="Mem_trans"/>
    <property type="match status" value="1"/>
</dbReference>
<feature type="transmembrane region" description="Helical" evidence="7">
    <location>
        <begin position="37"/>
        <end position="55"/>
    </location>
</feature>
<protein>
    <submittedName>
        <fullName evidence="8">AEC family transporter</fullName>
    </submittedName>
</protein>
<keyword evidence="4 7" id="KW-0812">Transmembrane</keyword>
<dbReference type="GO" id="GO:0016020">
    <property type="term" value="C:membrane"/>
    <property type="evidence" value="ECO:0007669"/>
    <property type="project" value="UniProtKB-SubCell"/>
</dbReference>
<gene>
    <name evidence="8" type="ORF">KHX13_03700</name>
</gene>
<sequence>MAIVPLLFSQLSSLLLIAIIGYAAVKKGIMKASECTPISTLLIYVIIPSSIIKALQLPLSEEKIHGFGIAVIFAIAVHLFWLVLITFLGKTTSLDGTARASLMYTNSGNLIFPLVASVFGEEYVFYACMYNAVQQFFVWTHGMALMSGKRRITLRQVLLNINILSVAIGMTLFFFQIILPPIIQNTMGMLAGMIGPLSMLVTGMVMAEKDLSGLFHSTKVWLICIGRLFVFPFFVTLLVMATGFLKTHPGELFLFQIGMLAVCAPPATLLTQFAVMFRKDAFLAGSVNLISMVLCVITMPLMIALFTYLAG</sequence>
<keyword evidence="5 7" id="KW-1133">Transmembrane helix</keyword>
<dbReference type="PANTHER" id="PTHR36838:SF1">
    <property type="entry name" value="SLR1864 PROTEIN"/>
    <property type="match status" value="1"/>
</dbReference>
<feature type="transmembrane region" description="Helical" evidence="7">
    <location>
        <begin position="67"/>
        <end position="88"/>
    </location>
</feature>